<dbReference type="RefSeq" id="XP_001689973.1">
    <property type="nucleotide sequence ID" value="XM_001689921.2"/>
</dbReference>
<dbReference type="SMART" id="SM00225">
    <property type="entry name" value="BTB"/>
    <property type="match status" value="1"/>
</dbReference>
<evidence type="ECO:0000256" key="3">
    <source>
        <dbReference type="ARBA" id="ARBA00023043"/>
    </source>
</evidence>
<dbReference type="PANTHER" id="PTHR46231:SF1">
    <property type="entry name" value="ANKYRIN REPEAT AND BTB_POZ DOMAIN-CONTAINING PROTEIN 1"/>
    <property type="match status" value="1"/>
</dbReference>
<keyword evidence="2" id="KW-0677">Repeat</keyword>
<keyword evidence="3" id="KW-0040">ANK repeat</keyword>
<evidence type="ECO:0000313" key="5">
    <source>
        <dbReference type="Proteomes" id="UP000006906"/>
    </source>
</evidence>
<keyword evidence="5" id="KW-1185">Reference proteome</keyword>
<proteinExistence type="predicted"/>
<protein>
    <recommendedName>
        <fullName evidence="6">BTB domain-containing protein</fullName>
    </recommendedName>
</protein>
<organism evidence="4 5">
    <name type="scientific">Chlamydomonas reinhardtii</name>
    <name type="common">Chlamydomonas smithii</name>
    <dbReference type="NCBI Taxonomy" id="3055"/>
    <lineage>
        <taxon>Eukaryota</taxon>
        <taxon>Viridiplantae</taxon>
        <taxon>Chlorophyta</taxon>
        <taxon>core chlorophytes</taxon>
        <taxon>Chlorophyceae</taxon>
        <taxon>CS clade</taxon>
        <taxon>Chlamydomonadales</taxon>
        <taxon>Chlamydomonadaceae</taxon>
        <taxon>Chlamydomonas</taxon>
    </lineage>
</organism>
<dbReference type="AlphaFoldDB" id="A8HPZ0"/>
<dbReference type="InterPro" id="IPR002083">
    <property type="entry name" value="MATH/TRAF_dom"/>
</dbReference>
<dbReference type="InParanoid" id="A8HPZ0"/>
<dbReference type="SUPFAM" id="SSF54695">
    <property type="entry name" value="POZ domain"/>
    <property type="match status" value="1"/>
</dbReference>
<dbReference type="KEGG" id="cre:CHLRE_01g022950v5"/>
<evidence type="ECO:0000313" key="4">
    <source>
        <dbReference type="EMBL" id="PNW88293.1"/>
    </source>
</evidence>
<dbReference type="InterPro" id="IPR000210">
    <property type="entry name" value="BTB/POZ_dom"/>
</dbReference>
<sequence length="403" mass="42254">MASLVYSHEWLISNFLKVEAQSVDSPSFKLGPHAWKLQLYPSQDKTHLSVYLRSVEPKAPRAVNFKFVLRNWQDPKDDFKSADASYTYTDACVAGYGFPSFIPREKLSIASGFLRPTSPTNGGALLLRIELEYNTLPAASSAAADGSSGGDGGGGVYPATVCDGAVSAGSGDIATDLLSLWKRPGPTSDLIIIATAPAGAAAAVAANPTAEVLGTGAGAAATIKPTTATAAADGGGSSCGPSNTGMRRFDVHRAIVAARCPYFATLFDSGMRDSSARELPLPDTDPAALEPLLHFMYGGGLTVTTRQQARSSLELADRLLLPKVAALLRTHLLSTVTVASVVQEVLWAADAAQTELLTGLLDFAAEAEADLPERDLQQLAAQQPALMAQLFTAARRAAKRSCT</sequence>
<dbReference type="GeneID" id="5715234"/>
<dbReference type="HOGENOM" id="CLU_057214_0_0_1"/>
<accession>A8HPZ0</accession>
<comment type="pathway">
    <text evidence="1">Protein modification; protein ubiquitination.</text>
</comment>
<evidence type="ECO:0000256" key="1">
    <source>
        <dbReference type="ARBA" id="ARBA00004906"/>
    </source>
</evidence>
<dbReference type="Proteomes" id="UP000006906">
    <property type="component" value="Chromosome 1"/>
</dbReference>
<dbReference type="eggNOG" id="KOG4441">
    <property type="taxonomic scope" value="Eukaryota"/>
</dbReference>
<evidence type="ECO:0008006" key="6">
    <source>
        <dbReference type="Google" id="ProtNLM"/>
    </source>
</evidence>
<reference evidence="4 5" key="1">
    <citation type="journal article" date="2007" name="Science">
        <title>The Chlamydomonas genome reveals the evolution of key animal and plant functions.</title>
        <authorList>
            <person name="Merchant S.S."/>
            <person name="Prochnik S.E."/>
            <person name="Vallon O."/>
            <person name="Harris E.H."/>
            <person name="Karpowicz S.J."/>
            <person name="Witman G.B."/>
            <person name="Terry A."/>
            <person name="Salamov A."/>
            <person name="Fritz-Laylin L.K."/>
            <person name="Marechal-Drouard L."/>
            <person name="Marshall W.F."/>
            <person name="Qu L.H."/>
            <person name="Nelson D.R."/>
            <person name="Sanderfoot A.A."/>
            <person name="Spalding M.H."/>
            <person name="Kapitonov V.V."/>
            <person name="Ren Q."/>
            <person name="Ferris P."/>
            <person name="Lindquist E."/>
            <person name="Shapiro H."/>
            <person name="Lucas S.M."/>
            <person name="Grimwood J."/>
            <person name="Schmutz J."/>
            <person name="Cardol P."/>
            <person name="Cerutti H."/>
            <person name="Chanfreau G."/>
            <person name="Chen C.L."/>
            <person name="Cognat V."/>
            <person name="Croft M.T."/>
            <person name="Dent R."/>
            <person name="Dutcher S."/>
            <person name="Fernandez E."/>
            <person name="Fukuzawa H."/>
            <person name="Gonzalez-Ballester D."/>
            <person name="Gonzalez-Halphen D."/>
            <person name="Hallmann A."/>
            <person name="Hanikenne M."/>
            <person name="Hippler M."/>
            <person name="Inwood W."/>
            <person name="Jabbari K."/>
            <person name="Kalanon M."/>
            <person name="Kuras R."/>
            <person name="Lefebvre P.A."/>
            <person name="Lemaire S.D."/>
            <person name="Lobanov A.V."/>
            <person name="Lohr M."/>
            <person name="Manuell A."/>
            <person name="Meier I."/>
            <person name="Mets L."/>
            <person name="Mittag M."/>
            <person name="Mittelmeier T."/>
            <person name="Moroney J.V."/>
            <person name="Moseley J."/>
            <person name="Napoli C."/>
            <person name="Nedelcu A.M."/>
            <person name="Niyogi K."/>
            <person name="Novoselov S.V."/>
            <person name="Paulsen I.T."/>
            <person name="Pazour G."/>
            <person name="Purton S."/>
            <person name="Ral J.P."/>
            <person name="Riano-Pachon D.M."/>
            <person name="Riekhof W."/>
            <person name="Rymarquis L."/>
            <person name="Schroda M."/>
            <person name="Stern D."/>
            <person name="Umen J."/>
            <person name="Willows R."/>
            <person name="Wilson N."/>
            <person name="Zimmer S.L."/>
            <person name="Allmer J."/>
            <person name="Balk J."/>
            <person name="Bisova K."/>
            <person name="Chen C.J."/>
            <person name="Elias M."/>
            <person name="Gendler K."/>
            <person name="Hauser C."/>
            <person name="Lamb M.R."/>
            <person name="Ledford H."/>
            <person name="Long J.C."/>
            <person name="Minagawa J."/>
            <person name="Page M.D."/>
            <person name="Pan J."/>
            <person name="Pootakham W."/>
            <person name="Roje S."/>
            <person name="Rose A."/>
            <person name="Stahlberg E."/>
            <person name="Terauchi A.M."/>
            <person name="Yang P."/>
            <person name="Ball S."/>
            <person name="Bowler C."/>
            <person name="Dieckmann C.L."/>
            <person name="Gladyshev V.N."/>
            <person name="Green P."/>
            <person name="Jorgensen R."/>
            <person name="Mayfield S."/>
            <person name="Mueller-Roeber B."/>
            <person name="Rajamani S."/>
            <person name="Sayre R.T."/>
            <person name="Brokstein P."/>
            <person name="Dubchak I."/>
            <person name="Goodstein D."/>
            <person name="Hornick L."/>
            <person name="Huang Y.W."/>
            <person name="Jhaveri J."/>
            <person name="Luo Y."/>
            <person name="Martinez D."/>
            <person name="Ngau W.C."/>
            <person name="Otillar B."/>
            <person name="Poliakov A."/>
            <person name="Porter A."/>
            <person name="Szajkowski L."/>
            <person name="Werner G."/>
            <person name="Zhou K."/>
            <person name="Grigoriev I.V."/>
            <person name="Rokhsar D.S."/>
            <person name="Grossman A.R."/>
        </authorList>
    </citation>
    <scope>NUCLEOTIDE SEQUENCE [LARGE SCALE GENOMIC DNA]</scope>
    <source>
        <strain evidence="5">CC-503</strain>
    </source>
</reference>
<evidence type="ECO:0000256" key="2">
    <source>
        <dbReference type="ARBA" id="ARBA00022737"/>
    </source>
</evidence>
<dbReference type="PANTHER" id="PTHR46231">
    <property type="entry name" value="ANKYRIN REPEAT AND BTB/POZ DOMAIN-CONTAINING PROTEIN 1"/>
    <property type="match status" value="1"/>
</dbReference>
<dbReference type="EMBL" id="CM008962">
    <property type="protein sequence ID" value="PNW88293.1"/>
    <property type="molecule type" value="Genomic_DNA"/>
</dbReference>
<dbReference type="InterPro" id="IPR044515">
    <property type="entry name" value="ABTB1"/>
</dbReference>
<dbReference type="SUPFAM" id="SSF49599">
    <property type="entry name" value="TRAF domain-like"/>
    <property type="match status" value="1"/>
</dbReference>
<dbReference type="OrthoDB" id="546239at2759"/>
<dbReference type="CDD" id="cd00121">
    <property type="entry name" value="MATH"/>
    <property type="match status" value="1"/>
</dbReference>
<dbReference type="Gene3D" id="3.30.710.10">
    <property type="entry name" value="Potassium Channel Kv1.1, Chain A"/>
    <property type="match status" value="1"/>
</dbReference>
<dbReference type="InterPro" id="IPR011333">
    <property type="entry name" value="SKP1/BTB/POZ_sf"/>
</dbReference>
<dbReference type="PROSITE" id="PS50144">
    <property type="entry name" value="MATH"/>
    <property type="match status" value="1"/>
</dbReference>
<dbReference type="Pfam" id="PF00651">
    <property type="entry name" value="BTB"/>
    <property type="match status" value="1"/>
</dbReference>
<dbReference type="STRING" id="3055.A8HPZ0"/>
<dbReference type="CDD" id="cd18186">
    <property type="entry name" value="BTB_POZ_ZBTB_KLHL-like"/>
    <property type="match status" value="1"/>
</dbReference>
<dbReference type="PROSITE" id="PS50097">
    <property type="entry name" value="BTB"/>
    <property type="match status" value="1"/>
</dbReference>
<gene>
    <name evidence="4" type="ORF">CHLRE_01g022950v5</name>
</gene>
<dbReference type="Gene3D" id="2.60.210.10">
    <property type="entry name" value="Apoptosis, Tumor Necrosis Factor Receptor Associated Protein 2, Chain A"/>
    <property type="match status" value="1"/>
</dbReference>
<dbReference type="Gramene" id="PNW88293">
    <property type="protein sequence ID" value="PNW88293"/>
    <property type="gene ID" value="CHLRE_01g022950v5"/>
</dbReference>
<name>A8HPZ0_CHLRE</name>
<dbReference type="InterPro" id="IPR008974">
    <property type="entry name" value="TRAF-like"/>
</dbReference>
<dbReference type="Pfam" id="PF22486">
    <property type="entry name" value="MATH_2"/>
    <property type="match status" value="1"/>
</dbReference>
<dbReference type="PaxDb" id="3055-EDP09711"/>